<dbReference type="OrthoDB" id="6262491at2759"/>
<keyword evidence="3" id="KW-0677">Repeat</keyword>
<dbReference type="PROSITE" id="PS50082">
    <property type="entry name" value="WD_REPEATS_2"/>
    <property type="match status" value="3"/>
</dbReference>
<evidence type="ECO:0000256" key="3">
    <source>
        <dbReference type="ARBA" id="ARBA00022737"/>
    </source>
</evidence>
<protein>
    <submittedName>
        <fullName evidence="6">Quinon protein alcohol dehydrogenase-like superfamily</fullName>
    </submittedName>
</protein>
<gene>
    <name evidence="6" type="ORF">BDY21DRAFT_418211</name>
</gene>
<evidence type="ECO:0000313" key="6">
    <source>
        <dbReference type="EMBL" id="KAF2462299.1"/>
    </source>
</evidence>
<keyword evidence="1" id="KW-0963">Cytoplasm</keyword>
<evidence type="ECO:0000256" key="4">
    <source>
        <dbReference type="PROSITE-ProRule" id="PRU00221"/>
    </source>
</evidence>
<feature type="repeat" description="WD" evidence="4">
    <location>
        <begin position="150"/>
        <end position="187"/>
    </location>
</feature>
<evidence type="ECO:0000313" key="7">
    <source>
        <dbReference type="Proteomes" id="UP000799766"/>
    </source>
</evidence>
<dbReference type="Proteomes" id="UP000799766">
    <property type="component" value="Unassembled WGS sequence"/>
</dbReference>
<evidence type="ECO:0000256" key="5">
    <source>
        <dbReference type="SAM" id="MobiDB-lite"/>
    </source>
</evidence>
<reference evidence="6" key="1">
    <citation type="journal article" date="2020" name="Stud. Mycol.">
        <title>101 Dothideomycetes genomes: a test case for predicting lifestyles and emergence of pathogens.</title>
        <authorList>
            <person name="Haridas S."/>
            <person name="Albert R."/>
            <person name="Binder M."/>
            <person name="Bloem J."/>
            <person name="Labutti K."/>
            <person name="Salamov A."/>
            <person name="Andreopoulos B."/>
            <person name="Baker S."/>
            <person name="Barry K."/>
            <person name="Bills G."/>
            <person name="Bluhm B."/>
            <person name="Cannon C."/>
            <person name="Castanera R."/>
            <person name="Culley D."/>
            <person name="Daum C."/>
            <person name="Ezra D."/>
            <person name="Gonzalez J."/>
            <person name="Henrissat B."/>
            <person name="Kuo A."/>
            <person name="Liang C."/>
            <person name="Lipzen A."/>
            <person name="Lutzoni F."/>
            <person name="Magnuson J."/>
            <person name="Mondo S."/>
            <person name="Nolan M."/>
            <person name="Ohm R."/>
            <person name="Pangilinan J."/>
            <person name="Park H.-J."/>
            <person name="Ramirez L."/>
            <person name="Alfaro M."/>
            <person name="Sun H."/>
            <person name="Tritt A."/>
            <person name="Yoshinaga Y."/>
            <person name="Zwiers L.-H."/>
            <person name="Turgeon B."/>
            <person name="Goodwin S."/>
            <person name="Spatafora J."/>
            <person name="Crous P."/>
            <person name="Grigoriev I."/>
        </authorList>
    </citation>
    <scope>NUCLEOTIDE SEQUENCE</scope>
    <source>
        <strain evidence="6">ATCC 16933</strain>
    </source>
</reference>
<feature type="compositionally biased region" description="Basic and acidic residues" evidence="5">
    <location>
        <begin position="421"/>
        <end position="433"/>
    </location>
</feature>
<dbReference type="Pfam" id="PF00400">
    <property type="entry name" value="WD40"/>
    <property type="match status" value="3"/>
</dbReference>
<proteinExistence type="predicted"/>
<feature type="repeat" description="WD" evidence="4">
    <location>
        <begin position="376"/>
        <end position="417"/>
    </location>
</feature>
<feature type="repeat" description="WD" evidence="4">
    <location>
        <begin position="334"/>
        <end position="375"/>
    </location>
</feature>
<keyword evidence="7" id="KW-1185">Reference proteome</keyword>
<sequence length="457" mass="46712">MAGSSDADKYFQTTASLEASERKSAKAKNTHGNPVKLPSKLLAVLADNALPPHDASNTIFIAEARGAVRRLAIDTGETTALFTGPTAPVPCIALAPIALATHPSSSRAPRTLFAGCWDKVIYAWPCPPPPPTPSPSARPSAPAVKPALTLAGHTDFVKALAVTPPLGAPPRRLLLSGGADGALLAWDAGSGARPCAAVRGAHARGVLALAVAPPAGWADGGASAGAGDAARALDEVEVLSGSSGGEIKRWKLSVSGAGGAGGAGGGEEADGVRLEECGEPLGVHATSVHALRVDADGELWTASADRTAKNLVAEQEGEGGAGAGGRRAWREAMALAHPDFVRDVCVDDAGGWVVTGCRDEAVRVWDKGTGSLHHAFAGHYEEVTGVALLPGTRTVASVSIDGTVRRWSLAPAELERARAEAAMAREPKGKEADGAPTSSLLTEEEEKELAELMDEQD</sequence>
<organism evidence="6 7">
    <name type="scientific">Lineolata rhizophorae</name>
    <dbReference type="NCBI Taxonomy" id="578093"/>
    <lineage>
        <taxon>Eukaryota</taxon>
        <taxon>Fungi</taxon>
        <taxon>Dikarya</taxon>
        <taxon>Ascomycota</taxon>
        <taxon>Pezizomycotina</taxon>
        <taxon>Dothideomycetes</taxon>
        <taxon>Dothideomycetes incertae sedis</taxon>
        <taxon>Lineolatales</taxon>
        <taxon>Lineolataceae</taxon>
        <taxon>Lineolata</taxon>
    </lineage>
</organism>
<dbReference type="AlphaFoldDB" id="A0A6A6PEZ9"/>
<dbReference type="GO" id="GO:0005737">
    <property type="term" value="C:cytoplasm"/>
    <property type="evidence" value="ECO:0007669"/>
    <property type="project" value="TreeGrafter"/>
</dbReference>
<keyword evidence="2 4" id="KW-0853">WD repeat</keyword>
<dbReference type="PANTHER" id="PTHR19849">
    <property type="entry name" value="PHOSPHOLIPASE A-2-ACTIVATING PROTEIN"/>
    <property type="match status" value="1"/>
</dbReference>
<dbReference type="SUPFAM" id="SSF50998">
    <property type="entry name" value="Quinoprotein alcohol dehydrogenase-like"/>
    <property type="match status" value="1"/>
</dbReference>
<dbReference type="GO" id="GO:0043130">
    <property type="term" value="F:ubiquitin binding"/>
    <property type="evidence" value="ECO:0007669"/>
    <property type="project" value="TreeGrafter"/>
</dbReference>
<dbReference type="PROSITE" id="PS50294">
    <property type="entry name" value="WD_REPEATS_REGION"/>
    <property type="match status" value="2"/>
</dbReference>
<feature type="region of interest" description="Disordered" evidence="5">
    <location>
        <begin position="421"/>
        <end position="457"/>
    </location>
</feature>
<evidence type="ECO:0000256" key="2">
    <source>
        <dbReference type="ARBA" id="ARBA00022574"/>
    </source>
</evidence>
<dbReference type="SMART" id="SM00320">
    <property type="entry name" value="WD40"/>
    <property type="match status" value="6"/>
</dbReference>
<dbReference type="GO" id="GO:0010992">
    <property type="term" value="P:ubiquitin recycling"/>
    <property type="evidence" value="ECO:0007669"/>
    <property type="project" value="TreeGrafter"/>
</dbReference>
<dbReference type="InterPro" id="IPR015943">
    <property type="entry name" value="WD40/YVTN_repeat-like_dom_sf"/>
</dbReference>
<dbReference type="GO" id="GO:0043161">
    <property type="term" value="P:proteasome-mediated ubiquitin-dependent protein catabolic process"/>
    <property type="evidence" value="ECO:0007669"/>
    <property type="project" value="TreeGrafter"/>
</dbReference>
<accession>A0A6A6PEZ9</accession>
<dbReference type="EMBL" id="MU001670">
    <property type="protein sequence ID" value="KAF2462299.1"/>
    <property type="molecule type" value="Genomic_DNA"/>
</dbReference>
<dbReference type="PANTHER" id="PTHR19849:SF0">
    <property type="entry name" value="PHOSPHOLIPASE A-2-ACTIVATING PROTEIN"/>
    <property type="match status" value="1"/>
</dbReference>
<dbReference type="Gene3D" id="2.130.10.10">
    <property type="entry name" value="YVTN repeat-like/Quinoprotein amine dehydrogenase"/>
    <property type="match status" value="2"/>
</dbReference>
<evidence type="ECO:0000256" key="1">
    <source>
        <dbReference type="ARBA" id="ARBA00022490"/>
    </source>
</evidence>
<dbReference type="GO" id="GO:0005634">
    <property type="term" value="C:nucleus"/>
    <property type="evidence" value="ECO:0007669"/>
    <property type="project" value="TreeGrafter"/>
</dbReference>
<dbReference type="InterPro" id="IPR001680">
    <property type="entry name" value="WD40_rpt"/>
</dbReference>
<feature type="compositionally biased region" description="Acidic residues" evidence="5">
    <location>
        <begin position="442"/>
        <end position="457"/>
    </location>
</feature>
<name>A0A6A6PEZ9_9PEZI</name>
<dbReference type="InterPro" id="IPR011047">
    <property type="entry name" value="Quinoprotein_ADH-like_sf"/>
</dbReference>